<dbReference type="SUPFAM" id="SSF48452">
    <property type="entry name" value="TPR-like"/>
    <property type="match status" value="1"/>
</dbReference>
<dbReference type="Proteomes" id="UP001324380">
    <property type="component" value="Chromosome"/>
</dbReference>
<dbReference type="InterPro" id="IPR011990">
    <property type="entry name" value="TPR-like_helical_dom_sf"/>
</dbReference>
<dbReference type="Pfam" id="PF14322">
    <property type="entry name" value="SusD-like_3"/>
    <property type="match status" value="1"/>
</dbReference>
<evidence type="ECO:0000259" key="6">
    <source>
        <dbReference type="Pfam" id="PF07980"/>
    </source>
</evidence>
<dbReference type="EMBL" id="CP139558">
    <property type="protein sequence ID" value="WPU93038.1"/>
    <property type="molecule type" value="Genomic_DNA"/>
</dbReference>
<gene>
    <name evidence="8" type="ORF">SNE25_27335</name>
</gene>
<evidence type="ECO:0000256" key="3">
    <source>
        <dbReference type="ARBA" id="ARBA00022729"/>
    </source>
</evidence>
<keyword evidence="4" id="KW-0472">Membrane</keyword>
<evidence type="ECO:0000256" key="5">
    <source>
        <dbReference type="ARBA" id="ARBA00023237"/>
    </source>
</evidence>
<keyword evidence="3" id="KW-0732">Signal</keyword>
<reference evidence="8 9" key="1">
    <citation type="submission" date="2023-11" db="EMBL/GenBank/DDBJ databases">
        <title>Analysis of the Genomes of Mucilaginibacter gossypii cycad 4 and M. sabulilitoris SNA2: microbes with the potential for plant growth promotion.</title>
        <authorList>
            <person name="Hirsch A.M."/>
            <person name="Humm E."/>
            <person name="Rubbi M."/>
            <person name="Del Vecchio G."/>
            <person name="Ha S.M."/>
            <person name="Pellegrini M."/>
            <person name="Gunsalus R.P."/>
        </authorList>
    </citation>
    <scope>NUCLEOTIDE SEQUENCE [LARGE SCALE GENOMIC DNA]</scope>
    <source>
        <strain evidence="8 9">SNA2</strain>
    </source>
</reference>
<dbReference type="Pfam" id="PF07980">
    <property type="entry name" value="SusD_RagB"/>
    <property type="match status" value="1"/>
</dbReference>
<evidence type="ECO:0000256" key="4">
    <source>
        <dbReference type="ARBA" id="ARBA00023136"/>
    </source>
</evidence>
<evidence type="ECO:0000313" key="8">
    <source>
        <dbReference type="EMBL" id="WPU93038.1"/>
    </source>
</evidence>
<keyword evidence="5" id="KW-0998">Cell outer membrane</keyword>
<proteinExistence type="inferred from homology"/>
<protein>
    <submittedName>
        <fullName evidence="8">RagB/SusD family nutrient uptake outer membrane protein</fullName>
    </submittedName>
</protein>
<dbReference type="PROSITE" id="PS51257">
    <property type="entry name" value="PROKAR_LIPOPROTEIN"/>
    <property type="match status" value="1"/>
</dbReference>
<feature type="domain" description="SusD-like N-terminal" evidence="7">
    <location>
        <begin position="110"/>
        <end position="227"/>
    </location>
</feature>
<evidence type="ECO:0000256" key="1">
    <source>
        <dbReference type="ARBA" id="ARBA00004442"/>
    </source>
</evidence>
<feature type="domain" description="RagB/SusD" evidence="6">
    <location>
        <begin position="275"/>
        <end position="603"/>
    </location>
</feature>
<dbReference type="InterPro" id="IPR033985">
    <property type="entry name" value="SusD-like_N"/>
</dbReference>
<evidence type="ECO:0000259" key="7">
    <source>
        <dbReference type="Pfam" id="PF14322"/>
    </source>
</evidence>
<dbReference type="InterPro" id="IPR012944">
    <property type="entry name" value="SusD_RagB_dom"/>
</dbReference>
<comment type="subcellular location">
    <subcellularLocation>
        <location evidence="1">Cell outer membrane</location>
    </subcellularLocation>
</comment>
<sequence length="603" mass="64750">MKKIHLKIIVPLVLVALCLAYSCKKNLLTQNPIGNLSPDNLSNAAGVNGLLIGAYSLLDGVGGIGGGSNASGSNWMFGSVAGGDAYKGSQPSDGGQDALPVGNFTANTFNIYIQNRYTILFNGVARANDVLKTIPLAKDLPADQAKVLSAEAKFLRAFYYLELRRTYGQVAYVDETTVDTNVPNTAEVFPKIEADFKAAMADLPATQPQAGRANKWAAQAYLAKTYMCEHKFSDAVTILRDLITNGVTARGQKYALNDVFQQNFSPEAAQKNSAESVFAAQSSVNDGASGQNGNAGDDLNFPYGDGAPGGCCGWFNPSQSLGNSFKTDANGLPLLDTYNTVGQDVSNGATPWTGNVDPRLDITVGRPGVPYLDWGNPKPNWIRDATNGVFNPRKNVYSLSERGSNSDVTPGIWNNVQLVSNNINLMRFSDILLMAAEAEIEAGSTATAETDVNLVRARAANPKGWVYKGSTYAPGSSTYTINATPADKYKVSPYPAGSFNDKTYARKAVRFERKMEFGMEGMRFFDLQRWDGASAGLPGKLTSDGTMAAAINAFFAYDVRINSQLQGAHFTPNKNEYYPIPGQQIDLSKSLAGKAILVQNNGY</sequence>
<organism evidence="8 9">
    <name type="scientific">Mucilaginibacter sabulilitoris</name>
    <dbReference type="NCBI Taxonomy" id="1173583"/>
    <lineage>
        <taxon>Bacteria</taxon>
        <taxon>Pseudomonadati</taxon>
        <taxon>Bacteroidota</taxon>
        <taxon>Sphingobacteriia</taxon>
        <taxon>Sphingobacteriales</taxon>
        <taxon>Sphingobacteriaceae</taxon>
        <taxon>Mucilaginibacter</taxon>
    </lineage>
</organism>
<dbReference type="Gene3D" id="1.25.40.390">
    <property type="match status" value="1"/>
</dbReference>
<evidence type="ECO:0000256" key="2">
    <source>
        <dbReference type="ARBA" id="ARBA00006275"/>
    </source>
</evidence>
<dbReference type="RefSeq" id="WP_321562193.1">
    <property type="nucleotide sequence ID" value="NZ_CP139558.1"/>
</dbReference>
<accession>A0ABZ0TLG9</accession>
<evidence type="ECO:0000313" key="9">
    <source>
        <dbReference type="Proteomes" id="UP001324380"/>
    </source>
</evidence>
<name>A0ABZ0TLG9_9SPHI</name>
<comment type="similarity">
    <text evidence="2">Belongs to the SusD family.</text>
</comment>
<keyword evidence="9" id="KW-1185">Reference proteome</keyword>